<keyword evidence="2" id="KW-1185">Reference proteome</keyword>
<dbReference type="Proteomes" id="UP000008207">
    <property type="component" value="Chromosome"/>
</dbReference>
<proteinExistence type="predicted"/>
<organism evidence="1 2">
    <name type="scientific">Methylobacterium nodulans (strain LMG 21967 / CNCM I-2342 / ORS 2060)</name>
    <dbReference type="NCBI Taxonomy" id="460265"/>
    <lineage>
        <taxon>Bacteria</taxon>
        <taxon>Pseudomonadati</taxon>
        <taxon>Pseudomonadota</taxon>
        <taxon>Alphaproteobacteria</taxon>
        <taxon>Hyphomicrobiales</taxon>
        <taxon>Methylobacteriaceae</taxon>
        <taxon>Methylobacterium</taxon>
    </lineage>
</organism>
<reference evidence="1 2" key="1">
    <citation type="submission" date="2009-01" db="EMBL/GenBank/DDBJ databases">
        <title>Complete sequence of chromosome of Methylobacterium nodulans ORS 2060.</title>
        <authorList>
            <consortium name="US DOE Joint Genome Institute"/>
            <person name="Lucas S."/>
            <person name="Copeland A."/>
            <person name="Lapidus A."/>
            <person name="Glavina del Rio T."/>
            <person name="Dalin E."/>
            <person name="Tice H."/>
            <person name="Bruce D."/>
            <person name="Goodwin L."/>
            <person name="Pitluck S."/>
            <person name="Sims D."/>
            <person name="Brettin T."/>
            <person name="Detter J.C."/>
            <person name="Han C."/>
            <person name="Larimer F."/>
            <person name="Land M."/>
            <person name="Hauser L."/>
            <person name="Kyrpides N."/>
            <person name="Ivanova N."/>
            <person name="Marx C.J."/>
            <person name="Richardson P."/>
        </authorList>
    </citation>
    <scope>NUCLEOTIDE SEQUENCE [LARGE SCALE GENOMIC DNA]</scope>
    <source>
        <strain evidence="2">LMG 21967 / CNCM I-2342 / ORS 2060</strain>
    </source>
</reference>
<dbReference type="eggNOG" id="ENOG5030XAJ">
    <property type="taxonomic scope" value="Bacteria"/>
</dbReference>
<gene>
    <name evidence="1" type="ordered locus">Mnod_1472</name>
</gene>
<dbReference type="EMBL" id="CP001349">
    <property type="protein sequence ID" value="ACL56464.1"/>
    <property type="molecule type" value="Genomic_DNA"/>
</dbReference>
<evidence type="ECO:0000313" key="2">
    <source>
        <dbReference type="Proteomes" id="UP000008207"/>
    </source>
</evidence>
<dbReference type="STRING" id="460265.Mnod_1472"/>
<dbReference type="HOGENOM" id="CLU_2617981_0_0_5"/>
<dbReference type="AlphaFoldDB" id="B8IND8"/>
<evidence type="ECO:0000313" key="1">
    <source>
        <dbReference type="EMBL" id="ACL56464.1"/>
    </source>
</evidence>
<dbReference type="RefSeq" id="WP_015928160.1">
    <property type="nucleotide sequence ID" value="NC_011894.1"/>
</dbReference>
<sequence>MPGFDEGVHAEHRRTNRVQYVITRRDGTRTLYDGGIITKSEVPRIGEGKWLDGVVCKIVREVYTPHLDFTWTVWCEERARPR</sequence>
<accession>B8IND8</accession>
<dbReference type="KEGG" id="mno:Mnod_1472"/>
<name>B8IND8_METNO</name>
<dbReference type="OrthoDB" id="9916188at2"/>
<protein>
    <submittedName>
        <fullName evidence="1">Uncharacterized protein</fullName>
    </submittedName>
</protein>